<dbReference type="InParanoid" id="A0A165HN56"/>
<sequence length="335" mass="37185">MLVDTVVLDLRAECGFTVSAALYRPDAPRSLREAPLTLVLAHAAGLHKELWAPVVEHLFRVCPLIAEAWAIDCPNCGESATLNADLIGESPDTWSGWHHPIAIDAFLSSPVLGLSHRTLVGVGHSAGGNGIVLLSTLRALAGLILLDATVGPESEDMDHVARVLTMVVWSKPDTWMSREVALKMFRSMPGYRSWDPRALELFVEHGLKEHPASRFEDPYSFMGVTLACSKANEMAAYRDRRHHHFAWETLLDLIEGRQPDLPVVHFIYAKKDELGMKGYKEDIADRVKKAKRGSVQWINPGGHMFPMQFPEKTAEAIATSLQGIARSQRLKPFKL</sequence>
<accession>A0A165HN56</accession>
<evidence type="ECO:0000313" key="3">
    <source>
        <dbReference type="Proteomes" id="UP000077266"/>
    </source>
</evidence>
<reference evidence="2 3" key="1">
    <citation type="journal article" date="2016" name="Mol. Biol. Evol.">
        <title>Comparative Genomics of Early-Diverging Mushroom-Forming Fungi Provides Insights into the Origins of Lignocellulose Decay Capabilities.</title>
        <authorList>
            <person name="Nagy L.G."/>
            <person name="Riley R."/>
            <person name="Tritt A."/>
            <person name="Adam C."/>
            <person name="Daum C."/>
            <person name="Floudas D."/>
            <person name="Sun H."/>
            <person name="Yadav J.S."/>
            <person name="Pangilinan J."/>
            <person name="Larsson K.H."/>
            <person name="Matsuura K."/>
            <person name="Barry K."/>
            <person name="Labutti K."/>
            <person name="Kuo R."/>
            <person name="Ohm R.A."/>
            <person name="Bhattacharya S.S."/>
            <person name="Shirouzu T."/>
            <person name="Yoshinaga Y."/>
            <person name="Martin F.M."/>
            <person name="Grigoriev I.V."/>
            <person name="Hibbett D.S."/>
        </authorList>
    </citation>
    <scope>NUCLEOTIDE SEQUENCE [LARGE SCALE GENOMIC DNA]</scope>
    <source>
        <strain evidence="2 3">HHB12029</strain>
    </source>
</reference>
<dbReference type="SUPFAM" id="SSF53474">
    <property type="entry name" value="alpha/beta-Hydrolases"/>
    <property type="match status" value="1"/>
</dbReference>
<name>A0A165HN56_EXIGL</name>
<dbReference type="OrthoDB" id="94039at2759"/>
<proteinExistence type="predicted"/>
<dbReference type="STRING" id="1314781.A0A165HN56"/>
<dbReference type="Gene3D" id="3.40.50.1820">
    <property type="entry name" value="alpha/beta hydrolase"/>
    <property type="match status" value="1"/>
</dbReference>
<gene>
    <name evidence="2" type="ORF">EXIGLDRAFT_836602</name>
</gene>
<dbReference type="AlphaFoldDB" id="A0A165HN56"/>
<dbReference type="Proteomes" id="UP000077266">
    <property type="component" value="Unassembled WGS sequence"/>
</dbReference>
<evidence type="ECO:0000259" key="1">
    <source>
        <dbReference type="Pfam" id="PF12697"/>
    </source>
</evidence>
<organism evidence="2 3">
    <name type="scientific">Exidia glandulosa HHB12029</name>
    <dbReference type="NCBI Taxonomy" id="1314781"/>
    <lineage>
        <taxon>Eukaryota</taxon>
        <taxon>Fungi</taxon>
        <taxon>Dikarya</taxon>
        <taxon>Basidiomycota</taxon>
        <taxon>Agaricomycotina</taxon>
        <taxon>Agaricomycetes</taxon>
        <taxon>Auriculariales</taxon>
        <taxon>Exidiaceae</taxon>
        <taxon>Exidia</taxon>
    </lineage>
</organism>
<dbReference type="InterPro" id="IPR029058">
    <property type="entry name" value="AB_hydrolase_fold"/>
</dbReference>
<evidence type="ECO:0000313" key="2">
    <source>
        <dbReference type="EMBL" id="KZV92214.1"/>
    </source>
</evidence>
<protein>
    <recommendedName>
        <fullName evidence="1">AB hydrolase-1 domain-containing protein</fullName>
    </recommendedName>
</protein>
<dbReference type="EMBL" id="KV426012">
    <property type="protein sequence ID" value="KZV92214.1"/>
    <property type="molecule type" value="Genomic_DNA"/>
</dbReference>
<dbReference type="Pfam" id="PF12697">
    <property type="entry name" value="Abhydrolase_6"/>
    <property type="match status" value="1"/>
</dbReference>
<feature type="domain" description="AB hydrolase-1" evidence="1">
    <location>
        <begin position="38"/>
        <end position="316"/>
    </location>
</feature>
<keyword evidence="3" id="KW-1185">Reference proteome</keyword>
<dbReference type="InterPro" id="IPR000073">
    <property type="entry name" value="AB_hydrolase_1"/>
</dbReference>